<dbReference type="InterPro" id="IPR011890">
    <property type="entry name" value="SMC_prok"/>
</dbReference>
<evidence type="ECO:0000256" key="2">
    <source>
        <dbReference type="ARBA" id="ARBA00022490"/>
    </source>
</evidence>
<dbReference type="GO" id="GO:0007062">
    <property type="term" value="P:sister chromatid cohesion"/>
    <property type="evidence" value="ECO:0007669"/>
    <property type="project" value="InterPro"/>
</dbReference>
<dbReference type="InterPro" id="IPR027417">
    <property type="entry name" value="P-loop_NTPase"/>
</dbReference>
<evidence type="ECO:0000256" key="7">
    <source>
        <dbReference type="HAMAP-Rule" id="MF_01894"/>
    </source>
</evidence>
<organism evidence="9 10">
    <name type="scientific">Candidatus Limadaptatus stercorigallinarum</name>
    <dbReference type="NCBI Taxonomy" id="2840845"/>
    <lineage>
        <taxon>Bacteria</taxon>
        <taxon>Bacillati</taxon>
        <taxon>Bacillota</taxon>
        <taxon>Clostridia</taxon>
        <taxon>Eubacteriales</taxon>
        <taxon>Candidatus Limadaptatus</taxon>
    </lineage>
</organism>
<dbReference type="Gene3D" id="3.40.50.300">
    <property type="entry name" value="P-loop containing nucleotide triphosphate hydrolases"/>
    <property type="match status" value="2"/>
</dbReference>
<dbReference type="Proteomes" id="UP000824088">
    <property type="component" value="Unassembled WGS sequence"/>
</dbReference>
<dbReference type="AlphaFoldDB" id="A0A9D1HRT5"/>
<dbReference type="PANTHER" id="PTHR43977">
    <property type="entry name" value="STRUCTURAL MAINTENANCE OF CHROMOSOMES PROTEIN 3"/>
    <property type="match status" value="1"/>
</dbReference>
<keyword evidence="2 7" id="KW-0963">Cytoplasm</keyword>
<proteinExistence type="inferred from homology"/>
<dbReference type="Pfam" id="PF02463">
    <property type="entry name" value="SMC_N"/>
    <property type="match status" value="1"/>
</dbReference>
<reference evidence="9" key="2">
    <citation type="journal article" date="2021" name="PeerJ">
        <title>Extensive microbial diversity within the chicken gut microbiome revealed by metagenomics and culture.</title>
        <authorList>
            <person name="Gilroy R."/>
            <person name="Ravi A."/>
            <person name="Getino M."/>
            <person name="Pursley I."/>
            <person name="Horton D.L."/>
            <person name="Alikhan N.F."/>
            <person name="Baker D."/>
            <person name="Gharbi K."/>
            <person name="Hall N."/>
            <person name="Watson M."/>
            <person name="Adriaenssens E.M."/>
            <person name="Foster-Nyarko E."/>
            <person name="Jarju S."/>
            <person name="Secka A."/>
            <person name="Antonio M."/>
            <person name="Oren A."/>
            <person name="Chaudhuri R.R."/>
            <person name="La Ragione R."/>
            <person name="Hildebrand F."/>
            <person name="Pallen M.J."/>
        </authorList>
    </citation>
    <scope>NUCLEOTIDE SEQUENCE</scope>
    <source>
        <strain evidence="9">1063</strain>
    </source>
</reference>
<protein>
    <recommendedName>
        <fullName evidence="7">Chromosome partition protein Smc</fullName>
    </recommendedName>
</protein>
<dbReference type="InterPro" id="IPR010935">
    <property type="entry name" value="SMC_hinge"/>
</dbReference>
<evidence type="ECO:0000313" key="10">
    <source>
        <dbReference type="Proteomes" id="UP000824088"/>
    </source>
</evidence>
<evidence type="ECO:0000256" key="6">
    <source>
        <dbReference type="ARBA" id="ARBA00023125"/>
    </source>
</evidence>
<dbReference type="GO" id="GO:0005694">
    <property type="term" value="C:chromosome"/>
    <property type="evidence" value="ECO:0007669"/>
    <property type="project" value="InterPro"/>
</dbReference>
<keyword evidence="5 7" id="KW-0175">Coiled coil</keyword>
<dbReference type="GO" id="GO:0005737">
    <property type="term" value="C:cytoplasm"/>
    <property type="evidence" value="ECO:0007669"/>
    <property type="project" value="UniProtKB-SubCell"/>
</dbReference>
<evidence type="ECO:0000256" key="3">
    <source>
        <dbReference type="ARBA" id="ARBA00022741"/>
    </source>
</evidence>
<accession>A0A9D1HRT5</accession>
<dbReference type="Pfam" id="PF06470">
    <property type="entry name" value="SMC_hinge"/>
    <property type="match status" value="1"/>
</dbReference>
<dbReference type="GO" id="GO:0016887">
    <property type="term" value="F:ATP hydrolysis activity"/>
    <property type="evidence" value="ECO:0007669"/>
    <property type="project" value="InterPro"/>
</dbReference>
<dbReference type="GO" id="GO:0007059">
    <property type="term" value="P:chromosome segregation"/>
    <property type="evidence" value="ECO:0007669"/>
    <property type="project" value="UniProtKB-UniRule"/>
</dbReference>
<feature type="domain" description="SMC hinge" evidence="8">
    <location>
        <begin position="527"/>
        <end position="645"/>
    </location>
</feature>
<name>A0A9D1HRT5_9FIRM</name>
<comment type="function">
    <text evidence="7">Required for chromosome condensation and partitioning.</text>
</comment>
<keyword evidence="4 7" id="KW-0067">ATP-binding</keyword>
<dbReference type="Gene3D" id="3.30.70.1620">
    <property type="match status" value="1"/>
</dbReference>
<dbReference type="FunFam" id="3.40.50.300:FF:000901">
    <property type="entry name" value="Chromosome partition protein Smc"/>
    <property type="match status" value="1"/>
</dbReference>
<dbReference type="CDD" id="cd03278">
    <property type="entry name" value="ABC_SMC_barmotin"/>
    <property type="match status" value="2"/>
</dbReference>
<dbReference type="InterPro" id="IPR036277">
    <property type="entry name" value="SMC_hinge_sf"/>
</dbReference>
<comment type="similarity">
    <text evidence="7">Belongs to the SMC family.</text>
</comment>
<dbReference type="Gene3D" id="1.20.1060.20">
    <property type="match status" value="1"/>
</dbReference>
<dbReference type="SMART" id="SM00968">
    <property type="entry name" value="SMC_hinge"/>
    <property type="match status" value="1"/>
</dbReference>
<dbReference type="PIRSF" id="PIRSF005719">
    <property type="entry name" value="SMC"/>
    <property type="match status" value="1"/>
</dbReference>
<dbReference type="NCBIfam" id="TIGR02168">
    <property type="entry name" value="SMC_prok_B"/>
    <property type="match status" value="1"/>
</dbReference>
<evidence type="ECO:0000259" key="8">
    <source>
        <dbReference type="SMART" id="SM00968"/>
    </source>
</evidence>
<keyword evidence="3 7" id="KW-0547">Nucleotide-binding</keyword>
<dbReference type="SUPFAM" id="SSF75553">
    <property type="entry name" value="Smc hinge domain"/>
    <property type="match status" value="1"/>
</dbReference>
<feature type="coiled-coil region" evidence="7">
    <location>
        <begin position="1001"/>
        <end position="1035"/>
    </location>
</feature>
<keyword evidence="6 7" id="KW-0238">DNA-binding</keyword>
<comment type="subcellular location">
    <subcellularLocation>
        <location evidence="1 7">Cytoplasm</location>
    </subcellularLocation>
</comment>
<comment type="subunit">
    <text evidence="7">Homodimer.</text>
</comment>
<dbReference type="EMBL" id="DVMN01000022">
    <property type="protein sequence ID" value="HIU20862.1"/>
    <property type="molecule type" value="Genomic_DNA"/>
</dbReference>
<dbReference type="GO" id="GO:0003677">
    <property type="term" value="F:DNA binding"/>
    <property type="evidence" value="ECO:0007669"/>
    <property type="project" value="UniProtKB-UniRule"/>
</dbReference>
<feature type="coiled-coil region" evidence="7">
    <location>
        <begin position="680"/>
        <end position="735"/>
    </location>
</feature>
<dbReference type="InterPro" id="IPR024704">
    <property type="entry name" value="SMC"/>
</dbReference>
<feature type="coiled-coil region" evidence="7">
    <location>
        <begin position="169"/>
        <end position="333"/>
    </location>
</feature>
<feature type="binding site" evidence="7">
    <location>
        <begin position="32"/>
        <end position="39"/>
    </location>
    <ligand>
        <name>ATP</name>
        <dbReference type="ChEBI" id="CHEBI:30616"/>
    </ligand>
</feature>
<dbReference type="HAMAP" id="MF_01894">
    <property type="entry name" value="Smc_prok"/>
    <property type="match status" value="1"/>
</dbReference>
<sequence length="1198" mass="134737">MKLEKIELRGFKSFADKVEIPFQQGVTAIIGPNGCGKSNVADAIRWTLGEQSAKQLRGKSMQDVIFGGTENRGKMSYCEVSLVFDNSDKKLFPSLPFDEVMITRKLDRSGASEYYINRTRCRMRDIIGLFHDTGVGKEGYSIIGQGRVTEIVSAKPDERRKIFEEAAGISKFRAQRKEAERDLERTSVNLHTANEVIAEIERQLVPLRKQAETAKKYAELREQLKMQEVNLYIYNYENNQKIKQKIYDRIEAAAKELAAKEAEFVACVNDYEKCLREQGGIDRLYEEYNAELLALKVDAERMQGQENVIKEKITHLQADINRLNAELHSVDAQLVVSAGLIEKSERGKEDGLAAYMATSKEYESKSKQLEFVSQSLEGRESDLESRNLAYVAALQKLGELKGNLSAMVAEKAINEERAKNLRALLSEKKARLDEEETNLSIYDSKVKSGKEEMRALATANNETLSAKLEASEAIKGLESDVMTLNSKLGLAEGQLKLLTSIKEDYQGFQEAVKRLMRDAKSDPALKSRIMGVLAEVISVPEGYESAIEYALGASLQNVLVESERDAAALITYLKQKSYGRVTFRPLTACRPRTLAREYLPALNEQGCFGIASELVECDAKFLPFVQTLLGTTVVVDGMNTAERLYRKYNQGFKIVTLDGEIYARGGEITGGSRRTQNSGLLSQEKQIEQARNNLERIRSNIARLNAQREERTAEIAEAEEKLAGISARISEVSIETSLNEDKARQCADVVVALKEEIAADAQELEKVVAVIKALDGDLVHIDELEQDVKKQQEEYGVLLEASKSQSTEQKSERETLSTEVMNLRVRLAEQQNALDGFDTDLFRLRREEESLQEEKLDLIAQVKSAQSELERIRTAPSKTKFSEEDAKRIGELEKEISGLSDMKKKLSDRIVELDGDRTRIGEEKTSLAEKKIRDENMLERVDDENRYLQEHILEEYNLTYSSALPFKTEDFEHHGAKTVISDLKKAIAKLGEVNPLAVQDLADAEQRREEQVTQRDDIKAAYDDIMKIIAELTEEMRSKFMTAFESIKANFSEVFVQLFNGGKGDLRLDTRETDDPLEAGIDIFAQPPGKKLQNLTLLSGGEQALTAIAILFAILKLKPMPFCVLDEIEAALDDANANLFAEFLKKFSTETQFIVITHRKPTMRHADTIFGVTMEEKGVTKIVSISFEEAQKHASENR</sequence>
<reference evidence="9" key="1">
    <citation type="submission" date="2020-10" db="EMBL/GenBank/DDBJ databases">
        <authorList>
            <person name="Gilroy R."/>
        </authorList>
    </citation>
    <scope>NUCLEOTIDE SEQUENCE</scope>
    <source>
        <strain evidence="9">1063</strain>
    </source>
</reference>
<dbReference type="GO" id="GO:0030261">
    <property type="term" value="P:chromosome condensation"/>
    <property type="evidence" value="ECO:0007669"/>
    <property type="project" value="InterPro"/>
</dbReference>
<evidence type="ECO:0000313" key="9">
    <source>
        <dbReference type="EMBL" id="HIU20862.1"/>
    </source>
</evidence>
<comment type="caution">
    <text evidence="9">The sequence shown here is derived from an EMBL/GenBank/DDBJ whole genome shotgun (WGS) entry which is preliminary data.</text>
</comment>
<feature type="coiled-coil region" evidence="7">
    <location>
        <begin position="774"/>
        <end position="909"/>
    </location>
</feature>
<dbReference type="GO" id="GO:0005524">
    <property type="term" value="F:ATP binding"/>
    <property type="evidence" value="ECO:0007669"/>
    <property type="project" value="UniProtKB-UniRule"/>
</dbReference>
<comment type="domain">
    <text evidence="7">Contains large globular domains required for ATP hydrolysis at each terminus and a third globular domain forming a flexible hinge near the middle of the molecule. These domains are separated by coiled-coil structures.</text>
</comment>
<dbReference type="InterPro" id="IPR003395">
    <property type="entry name" value="RecF/RecN/SMC_N"/>
</dbReference>
<evidence type="ECO:0000256" key="4">
    <source>
        <dbReference type="ARBA" id="ARBA00022840"/>
    </source>
</evidence>
<dbReference type="GO" id="GO:0006260">
    <property type="term" value="P:DNA replication"/>
    <property type="evidence" value="ECO:0007669"/>
    <property type="project" value="UniProtKB-UniRule"/>
</dbReference>
<evidence type="ECO:0000256" key="5">
    <source>
        <dbReference type="ARBA" id="ARBA00023054"/>
    </source>
</evidence>
<gene>
    <name evidence="7 9" type="primary">smc</name>
    <name evidence="9" type="ORF">IAD51_01280</name>
</gene>
<dbReference type="SUPFAM" id="SSF52540">
    <property type="entry name" value="P-loop containing nucleoside triphosphate hydrolases"/>
    <property type="match status" value="1"/>
</dbReference>
<evidence type="ECO:0000256" key="1">
    <source>
        <dbReference type="ARBA" id="ARBA00004496"/>
    </source>
</evidence>